<keyword evidence="2" id="KW-1185">Reference proteome</keyword>
<comment type="caution">
    <text evidence="1">The sequence shown here is derived from an EMBL/GenBank/DDBJ whole genome shotgun (WGS) entry which is preliminary data.</text>
</comment>
<dbReference type="InterPro" id="IPR011332">
    <property type="entry name" value="Ribosomal_zn-bd"/>
</dbReference>
<organism evidence="1 2">
    <name type="scientific">Halococcus salifodinae DSM 8989</name>
    <dbReference type="NCBI Taxonomy" id="1227456"/>
    <lineage>
        <taxon>Archaea</taxon>
        <taxon>Methanobacteriati</taxon>
        <taxon>Methanobacteriota</taxon>
        <taxon>Stenosarchaea group</taxon>
        <taxon>Halobacteria</taxon>
        <taxon>Halobacteriales</taxon>
        <taxon>Halococcaceae</taxon>
        <taxon>Halococcus</taxon>
    </lineage>
</organism>
<dbReference type="PATRIC" id="fig|1227456.3.peg.4160"/>
<dbReference type="RefSeq" id="WP_005046998.1">
    <property type="nucleotide sequence ID" value="NZ_AOME01000108.1"/>
</dbReference>
<proteinExistence type="predicted"/>
<accession>M0MTF4</accession>
<dbReference type="AlphaFoldDB" id="M0MTF4"/>
<protein>
    <submittedName>
        <fullName evidence="1">Uncharacterized protein</fullName>
    </submittedName>
</protein>
<reference evidence="1 2" key="1">
    <citation type="journal article" date="2014" name="PLoS Genet.">
        <title>Phylogenetically driven sequencing of extremely halophilic archaea reveals strategies for static and dynamic osmo-response.</title>
        <authorList>
            <person name="Becker E.A."/>
            <person name="Seitzer P.M."/>
            <person name="Tritt A."/>
            <person name="Larsen D."/>
            <person name="Krusor M."/>
            <person name="Yao A.I."/>
            <person name="Wu D."/>
            <person name="Madern D."/>
            <person name="Eisen J.A."/>
            <person name="Darling A.E."/>
            <person name="Facciotti M.T."/>
        </authorList>
    </citation>
    <scope>NUCLEOTIDE SEQUENCE [LARGE SCALE GENOMIC DNA]</scope>
    <source>
        <strain evidence="1 2">DSM 8989</strain>
    </source>
</reference>
<evidence type="ECO:0000313" key="2">
    <source>
        <dbReference type="Proteomes" id="UP000011625"/>
    </source>
</evidence>
<gene>
    <name evidence="1" type="ORF">C450_20616</name>
</gene>
<dbReference type="EMBL" id="AOME01000108">
    <property type="protein sequence ID" value="EMA47760.1"/>
    <property type="molecule type" value="Genomic_DNA"/>
</dbReference>
<evidence type="ECO:0000313" key="1">
    <source>
        <dbReference type="EMBL" id="EMA47760.1"/>
    </source>
</evidence>
<name>M0MTF4_9EURY</name>
<dbReference type="GO" id="GO:0006412">
    <property type="term" value="P:translation"/>
    <property type="evidence" value="ECO:0007669"/>
    <property type="project" value="InterPro"/>
</dbReference>
<dbReference type="Proteomes" id="UP000011625">
    <property type="component" value="Unassembled WGS sequence"/>
</dbReference>
<dbReference type="SUPFAM" id="SSF57829">
    <property type="entry name" value="Zn-binding ribosomal proteins"/>
    <property type="match status" value="1"/>
</dbReference>
<sequence length="146" mass="16578">MSDTTRYSLDFHPNCPTCDEPSAHRADLGVWVCPYCGRLAIEYTDTPDGPMLEYLPSGDDPIECIKVLGEIATHNGLKAMLGSPFESKEDLLDLSMASTRRRWNPDRSAWTVDTNAIQEVKEQLRDAGWPVIDLVQLRRERRQENV</sequence>